<dbReference type="GO" id="GO:0000981">
    <property type="term" value="F:DNA-binding transcription factor activity, RNA polymerase II-specific"/>
    <property type="evidence" value="ECO:0007669"/>
    <property type="project" value="TreeGrafter"/>
</dbReference>
<evidence type="ECO:0000256" key="5">
    <source>
        <dbReference type="ARBA" id="ARBA00022833"/>
    </source>
</evidence>
<keyword evidence="3" id="KW-0677">Repeat</keyword>
<dbReference type="PROSITE" id="PS50157">
    <property type="entry name" value="ZINC_FINGER_C2H2_2"/>
    <property type="match status" value="3"/>
</dbReference>
<keyword evidence="9" id="KW-0539">Nucleus</keyword>
<keyword evidence="7" id="KW-0238">DNA-binding</keyword>
<dbReference type="Proteomes" id="UP001364617">
    <property type="component" value="Unassembled WGS sequence"/>
</dbReference>
<keyword evidence="6" id="KW-0805">Transcription regulation</keyword>
<evidence type="ECO:0000256" key="8">
    <source>
        <dbReference type="ARBA" id="ARBA00023163"/>
    </source>
</evidence>
<keyword evidence="5" id="KW-0862">Zinc</keyword>
<dbReference type="EMBL" id="JAYKXH010000010">
    <property type="protein sequence ID" value="KAK7154792.1"/>
    <property type="molecule type" value="Genomic_DNA"/>
</dbReference>
<comment type="similarity">
    <text evidence="10">Belongs to the Sp1 C2H2-type zinc-finger protein family.</text>
</comment>
<keyword evidence="2" id="KW-0479">Metal-binding</keyword>
<dbReference type="Gene3D" id="3.30.160.60">
    <property type="entry name" value="Classic Zinc Finger"/>
    <property type="match status" value="3"/>
</dbReference>
<keyword evidence="14" id="KW-1185">Reference proteome</keyword>
<keyword evidence="4 11" id="KW-0863">Zinc-finger</keyword>
<evidence type="ECO:0000259" key="12">
    <source>
        <dbReference type="PROSITE" id="PS50157"/>
    </source>
</evidence>
<proteinExistence type="inferred from homology"/>
<dbReference type="AlphaFoldDB" id="A0AAN9D094"/>
<dbReference type="FunFam" id="3.30.160.60:FF:000014">
    <property type="entry name" value="Transcription factor Sp3"/>
    <property type="match status" value="1"/>
</dbReference>
<comment type="caution">
    <text evidence="13">The sequence shown here is derived from an EMBL/GenBank/DDBJ whole genome shotgun (WGS) entry which is preliminary data.</text>
</comment>
<accession>A0AAN9D094</accession>
<dbReference type="InterPro" id="IPR036236">
    <property type="entry name" value="Znf_C2H2_sf"/>
</dbReference>
<dbReference type="CDD" id="cd22541">
    <property type="entry name" value="SP5_N"/>
    <property type="match status" value="1"/>
</dbReference>
<keyword evidence="8" id="KW-0804">Transcription</keyword>
<dbReference type="PANTHER" id="PTHR23235">
    <property type="entry name" value="KRUEPPEL-LIKE TRANSCRIPTION FACTOR"/>
    <property type="match status" value="1"/>
</dbReference>
<evidence type="ECO:0000256" key="7">
    <source>
        <dbReference type="ARBA" id="ARBA00023125"/>
    </source>
</evidence>
<name>A0AAN9D094_9TELE</name>
<evidence type="ECO:0000313" key="13">
    <source>
        <dbReference type="EMBL" id="KAK7154792.1"/>
    </source>
</evidence>
<gene>
    <name evidence="13" type="ORF">R3I93_009672</name>
</gene>
<dbReference type="GO" id="GO:0005634">
    <property type="term" value="C:nucleus"/>
    <property type="evidence" value="ECO:0007669"/>
    <property type="project" value="UniProtKB-SubCell"/>
</dbReference>
<dbReference type="GO" id="GO:0000978">
    <property type="term" value="F:RNA polymerase II cis-regulatory region sequence-specific DNA binding"/>
    <property type="evidence" value="ECO:0007669"/>
    <property type="project" value="TreeGrafter"/>
</dbReference>
<comment type="subcellular location">
    <subcellularLocation>
        <location evidence="1">Nucleus</location>
    </subcellularLocation>
</comment>
<evidence type="ECO:0000256" key="3">
    <source>
        <dbReference type="ARBA" id="ARBA00022737"/>
    </source>
</evidence>
<dbReference type="PROSITE" id="PS00028">
    <property type="entry name" value="ZINC_FINGER_C2H2_1"/>
    <property type="match status" value="3"/>
</dbReference>
<dbReference type="PANTHER" id="PTHR23235:SF29">
    <property type="entry name" value="TRANSCRIPTION FACTOR SP5"/>
    <property type="match status" value="1"/>
</dbReference>
<feature type="domain" description="C2H2-type" evidence="12">
    <location>
        <begin position="298"/>
        <end position="327"/>
    </location>
</feature>
<feature type="domain" description="C2H2-type" evidence="12">
    <location>
        <begin position="268"/>
        <end position="297"/>
    </location>
</feature>
<dbReference type="GO" id="GO:0008270">
    <property type="term" value="F:zinc ion binding"/>
    <property type="evidence" value="ECO:0007669"/>
    <property type="project" value="UniProtKB-KW"/>
</dbReference>
<dbReference type="InterPro" id="IPR013087">
    <property type="entry name" value="Znf_C2H2_type"/>
</dbReference>
<dbReference type="SMART" id="SM00355">
    <property type="entry name" value="ZnF_C2H2"/>
    <property type="match status" value="3"/>
</dbReference>
<sequence>MRKRSTATSLKAMAGLSRVLLHGIKEAHRCQAQLQGISIEKSSLTADAIMRNDPLQAFLQDRTPNSTPESIKGSPLMLLEDTCNRIGHSCASASIYEGSPPKLFHPWRSDASTHATFSSDCGMRLSQHIQTSLNPHHDVPLTPPAEHYDFSPLKMLPCPSASSSYASLPAALSAYVPTHTGLVHHPQRHLAREDIQWWTLQDASVASHSSTHHFQRIPRGWVMGHHPELGQYQSQFATLLNSKSRKSRRCMCPNCQKSTDAPGRRKKHVCHMPGCGKVYGKTSHLKAHLRWHTGERPFVCTWMFCGKSFTRSDELQRHLRTHTGEKRFTCPDCSKRFMRSDHLAKHLKTHLMRKSRPLYPTLDHISKTLQQKS</sequence>
<evidence type="ECO:0000256" key="2">
    <source>
        <dbReference type="ARBA" id="ARBA00022723"/>
    </source>
</evidence>
<dbReference type="Pfam" id="PF00096">
    <property type="entry name" value="zf-C2H2"/>
    <property type="match status" value="3"/>
</dbReference>
<evidence type="ECO:0000313" key="14">
    <source>
        <dbReference type="Proteomes" id="UP001364617"/>
    </source>
</evidence>
<evidence type="ECO:0000256" key="11">
    <source>
        <dbReference type="PROSITE-ProRule" id="PRU00042"/>
    </source>
</evidence>
<protein>
    <recommendedName>
        <fullName evidence="12">C2H2-type domain-containing protein</fullName>
    </recommendedName>
</protein>
<reference evidence="13 14" key="1">
    <citation type="submission" date="2024-02" db="EMBL/GenBank/DDBJ databases">
        <title>Chromosome-level genome assembly of the Eurasian Minnow (Phoxinus phoxinus).</title>
        <authorList>
            <person name="Oriowo T.O."/>
            <person name="Martin S."/>
            <person name="Stange M."/>
            <person name="Chrysostomakis Y."/>
            <person name="Brown T."/>
            <person name="Winkler S."/>
            <person name="Kukowka S."/>
            <person name="Myers E.W."/>
            <person name="Bohne A."/>
        </authorList>
    </citation>
    <scope>NUCLEOTIDE SEQUENCE [LARGE SCALE GENOMIC DNA]</scope>
    <source>
        <strain evidence="13">ZFMK-TIS-60720</strain>
        <tissue evidence="13">Whole Organism</tissue>
    </source>
</reference>
<evidence type="ECO:0000256" key="6">
    <source>
        <dbReference type="ARBA" id="ARBA00023015"/>
    </source>
</evidence>
<feature type="domain" description="C2H2-type" evidence="12">
    <location>
        <begin position="328"/>
        <end position="355"/>
    </location>
</feature>
<dbReference type="FunFam" id="3.30.160.60:FF:000624">
    <property type="entry name" value="zinc finger protein 697"/>
    <property type="match status" value="1"/>
</dbReference>
<evidence type="ECO:0000256" key="4">
    <source>
        <dbReference type="ARBA" id="ARBA00022771"/>
    </source>
</evidence>
<dbReference type="SUPFAM" id="SSF57667">
    <property type="entry name" value="beta-beta-alpha zinc fingers"/>
    <property type="match status" value="1"/>
</dbReference>
<evidence type="ECO:0000256" key="1">
    <source>
        <dbReference type="ARBA" id="ARBA00004123"/>
    </source>
</evidence>
<evidence type="ECO:0000256" key="9">
    <source>
        <dbReference type="ARBA" id="ARBA00023242"/>
    </source>
</evidence>
<organism evidence="13 14">
    <name type="scientific">Phoxinus phoxinus</name>
    <name type="common">Eurasian minnow</name>
    <dbReference type="NCBI Taxonomy" id="58324"/>
    <lineage>
        <taxon>Eukaryota</taxon>
        <taxon>Metazoa</taxon>
        <taxon>Chordata</taxon>
        <taxon>Craniata</taxon>
        <taxon>Vertebrata</taxon>
        <taxon>Euteleostomi</taxon>
        <taxon>Actinopterygii</taxon>
        <taxon>Neopterygii</taxon>
        <taxon>Teleostei</taxon>
        <taxon>Ostariophysi</taxon>
        <taxon>Cypriniformes</taxon>
        <taxon>Leuciscidae</taxon>
        <taxon>Phoxininae</taxon>
        <taxon>Phoxinus</taxon>
    </lineage>
</organism>
<evidence type="ECO:0000256" key="10">
    <source>
        <dbReference type="ARBA" id="ARBA00038409"/>
    </source>
</evidence>